<evidence type="ECO:0000313" key="3">
    <source>
        <dbReference type="EMBL" id="CAK7217211.1"/>
    </source>
</evidence>
<dbReference type="Gene3D" id="3.40.50.150">
    <property type="entry name" value="Vaccinia Virus protein VP39"/>
    <property type="match status" value="1"/>
</dbReference>
<dbReference type="PANTHER" id="PTHR43591">
    <property type="entry name" value="METHYLTRANSFERASE"/>
    <property type="match status" value="1"/>
</dbReference>
<organism evidence="3 4">
    <name type="scientific">Sporothrix eucalyptigena</name>
    <dbReference type="NCBI Taxonomy" id="1812306"/>
    <lineage>
        <taxon>Eukaryota</taxon>
        <taxon>Fungi</taxon>
        <taxon>Dikarya</taxon>
        <taxon>Ascomycota</taxon>
        <taxon>Pezizomycotina</taxon>
        <taxon>Sordariomycetes</taxon>
        <taxon>Sordariomycetidae</taxon>
        <taxon>Ophiostomatales</taxon>
        <taxon>Ophiostomataceae</taxon>
        <taxon>Sporothrix</taxon>
    </lineage>
</organism>
<dbReference type="SUPFAM" id="SSF53335">
    <property type="entry name" value="S-adenosyl-L-methionine-dependent methyltransferases"/>
    <property type="match status" value="1"/>
</dbReference>
<dbReference type="Pfam" id="PF13489">
    <property type="entry name" value="Methyltransf_23"/>
    <property type="match status" value="1"/>
</dbReference>
<evidence type="ECO:0000256" key="2">
    <source>
        <dbReference type="SAM" id="MobiDB-lite"/>
    </source>
</evidence>
<proteinExistence type="inferred from homology"/>
<comment type="caution">
    <text evidence="3">The sequence shown here is derived from an EMBL/GenBank/DDBJ whole genome shotgun (WGS) entry which is preliminary data.</text>
</comment>
<dbReference type="Proteomes" id="UP001642482">
    <property type="component" value="Unassembled WGS sequence"/>
</dbReference>
<protein>
    <recommendedName>
        <fullName evidence="5">Methyltransferase domain-containing protein</fullName>
    </recommendedName>
</protein>
<evidence type="ECO:0000313" key="4">
    <source>
        <dbReference type="Proteomes" id="UP001642482"/>
    </source>
</evidence>
<feature type="region of interest" description="Disordered" evidence="2">
    <location>
        <begin position="109"/>
        <end position="149"/>
    </location>
</feature>
<name>A0ABP0BCG6_9PEZI</name>
<feature type="compositionally biased region" description="Low complexity" evidence="2">
    <location>
        <begin position="1"/>
        <end position="10"/>
    </location>
</feature>
<gene>
    <name evidence="3" type="ORF">SEUCBS140593_003132</name>
</gene>
<reference evidence="3 4" key="1">
    <citation type="submission" date="2024-01" db="EMBL/GenBank/DDBJ databases">
        <authorList>
            <person name="Allen C."/>
            <person name="Tagirdzhanova G."/>
        </authorList>
    </citation>
    <scope>NUCLEOTIDE SEQUENCE [LARGE SCALE GENOMIC DNA]</scope>
</reference>
<comment type="similarity">
    <text evidence="1">Belongs to the methyltransferase superfamily. LaeA methyltransferase family.</text>
</comment>
<dbReference type="InterPro" id="IPR029063">
    <property type="entry name" value="SAM-dependent_MTases_sf"/>
</dbReference>
<dbReference type="CDD" id="cd02440">
    <property type="entry name" value="AdoMet_MTases"/>
    <property type="match status" value="1"/>
</dbReference>
<feature type="compositionally biased region" description="Low complexity" evidence="2">
    <location>
        <begin position="119"/>
        <end position="145"/>
    </location>
</feature>
<feature type="region of interest" description="Disordered" evidence="2">
    <location>
        <begin position="1"/>
        <end position="21"/>
    </location>
</feature>
<dbReference type="PANTHER" id="PTHR43591:SF102">
    <property type="entry name" value="S-ADENOSYL-L-METHIONINE-DEPENDENT METHYLTRANSFERASE"/>
    <property type="match status" value="1"/>
</dbReference>
<evidence type="ECO:0008006" key="5">
    <source>
        <dbReference type="Google" id="ProtNLM"/>
    </source>
</evidence>
<keyword evidence="4" id="KW-1185">Reference proteome</keyword>
<evidence type="ECO:0000256" key="1">
    <source>
        <dbReference type="ARBA" id="ARBA00038158"/>
    </source>
</evidence>
<accession>A0ABP0BCG6</accession>
<sequence>MSSAAPTSDPSDPDTHSLNAMSGYSIGLSVDTDSTADGDADSALGDVDMDAISSTRSAGSSVYEFVEEFGRTFHRYKEGKYYLPNDEQEQNRLDLQHAIAKHVLGGALGIAPPNEKPASTEAFAEASEASTSGPTSGPSGPSGPSEAHRVLDIGTGTGIWAIDFAEAHPSADVLGTDLSPIQPEYVPANCRFEIDDAEDEWAFSQPFDYIHGRYVVPFFKSVPGVIQQAYANLRPGGYFELFEGPMLFQSVDGPHALDGTVIKEWNDHMSTGVRRIGRDPHAALRLHDWMEEAGFVNIVEKRFALPINPWPRGRANKLLGAMEMTNLLEVAHGITSAVFTKALGWSVEEVEVFLTKVRKELRDRSIHAYLPV</sequence>
<dbReference type="EMBL" id="CAWUHD010000023">
    <property type="protein sequence ID" value="CAK7217211.1"/>
    <property type="molecule type" value="Genomic_DNA"/>
</dbReference>